<comment type="catalytic activity">
    <reaction evidence="8">
        <text>an all-trans-polyprenyl diphosphate + 1,4-dihydroxy-2-naphthoate + H(+) = a 2-demethylmenaquinol + CO2 + diphosphate</text>
        <dbReference type="Rhea" id="RHEA:26478"/>
        <dbReference type="Rhea" id="RHEA-COMP:9563"/>
        <dbReference type="Rhea" id="RHEA-COMP:9564"/>
        <dbReference type="ChEBI" id="CHEBI:11173"/>
        <dbReference type="ChEBI" id="CHEBI:15378"/>
        <dbReference type="ChEBI" id="CHEBI:16526"/>
        <dbReference type="ChEBI" id="CHEBI:33019"/>
        <dbReference type="ChEBI" id="CHEBI:55437"/>
        <dbReference type="ChEBI" id="CHEBI:58914"/>
        <dbReference type="EC" id="2.5.1.74"/>
    </reaction>
</comment>
<dbReference type="PANTHER" id="PTHR13929:SF0">
    <property type="entry name" value="UBIA PRENYLTRANSFERASE DOMAIN-CONTAINING PROTEIN 1"/>
    <property type="match status" value="1"/>
</dbReference>
<dbReference type="OrthoDB" id="9767568at2"/>
<dbReference type="Pfam" id="PF01040">
    <property type="entry name" value="UbiA"/>
    <property type="match status" value="1"/>
</dbReference>
<evidence type="ECO:0000256" key="3">
    <source>
        <dbReference type="ARBA" id="ARBA00022475"/>
    </source>
</evidence>
<evidence type="ECO:0000256" key="5">
    <source>
        <dbReference type="ARBA" id="ARBA00022692"/>
    </source>
</evidence>
<dbReference type="CDD" id="cd13962">
    <property type="entry name" value="PT_UbiA_UBIAD1"/>
    <property type="match status" value="1"/>
</dbReference>
<dbReference type="InterPro" id="IPR044878">
    <property type="entry name" value="UbiA_sf"/>
</dbReference>
<name>A0A3G9IFL5_9ACTN</name>
<dbReference type="GO" id="GO:0005886">
    <property type="term" value="C:plasma membrane"/>
    <property type="evidence" value="ECO:0007669"/>
    <property type="project" value="UniProtKB-SubCell"/>
</dbReference>
<keyword evidence="7 8" id="KW-0472">Membrane</keyword>
<feature type="transmembrane region" description="Helical" evidence="8">
    <location>
        <begin position="216"/>
        <end position="234"/>
    </location>
</feature>
<keyword evidence="3 8" id="KW-1003">Cell membrane</keyword>
<feature type="transmembrane region" description="Helical" evidence="8">
    <location>
        <begin position="166"/>
        <end position="187"/>
    </location>
</feature>
<protein>
    <recommendedName>
        <fullName evidence="8 9">1,4-dihydroxy-2-naphthoate octaprenyltransferase</fullName>
        <shortName evidence="8">DHNA-octaprenyltransferase</shortName>
        <ecNumber evidence="8 9">2.5.1.74</ecNumber>
    </recommendedName>
</protein>
<evidence type="ECO:0000256" key="1">
    <source>
        <dbReference type="ARBA" id="ARBA00004141"/>
    </source>
</evidence>
<keyword evidence="6 8" id="KW-1133">Transmembrane helix</keyword>
<dbReference type="KEGG" id="nbe:Back2_21270"/>
<evidence type="ECO:0000313" key="11">
    <source>
        <dbReference type="Proteomes" id="UP000271573"/>
    </source>
</evidence>
<comment type="pathway">
    <text evidence="8">Quinol/quinone metabolism; menaquinone biosynthesis; menaquinol from 1,4-dihydroxy-2-naphthoate: step 1/2.</text>
</comment>
<dbReference type="PIRSF" id="PIRSF005355">
    <property type="entry name" value="UBIAD1"/>
    <property type="match status" value="1"/>
</dbReference>
<comment type="similarity">
    <text evidence="8">Belongs to the MenA family. Type 1 subfamily.</text>
</comment>
<sequence>MASASQWLQAARPRTLPAAVAPVLVGTGAAAYADGAVWWKAALALLVALALQVGVNYANDYSDGVRGTDADRVGPLRLTGAGLATPQAVKAAAFAAFGVGAAAGLALAATSAWWLLAIGAVCIVAAWYYTGGSKPYGYAGLGEVAVFVFFGLVAVNGTEFVQTGHFSWTGLIGSLAIGSLACSLLVVNNLRDIPGDTVAGKVTLAVRLGEAGTRRFYALLVTLPIAGSIAIAVITKNWWTLASLAYAAPAAQGARTVSGEARGPALIPALGQTSMAELVWAAGVGLPLLLR</sequence>
<reference evidence="10 11" key="1">
    <citation type="submission" date="2018-11" db="EMBL/GenBank/DDBJ databases">
        <title>Complete genome sequence of Nocardioides baekrokdamisoli strain KCTC 39748.</title>
        <authorList>
            <person name="Kang S.W."/>
            <person name="Lee K.C."/>
            <person name="Kim K.K."/>
            <person name="Kim J.S."/>
            <person name="Kim D.S."/>
            <person name="Ko S.H."/>
            <person name="Yang S.H."/>
            <person name="Shin Y.K."/>
            <person name="Lee J.S."/>
        </authorList>
    </citation>
    <scope>NUCLEOTIDE SEQUENCE [LARGE SCALE GENOMIC DNA]</scope>
    <source>
        <strain evidence="10 11">KCTC 39748</strain>
    </source>
</reference>
<keyword evidence="4 8" id="KW-0808">Transferase</keyword>
<evidence type="ECO:0000256" key="9">
    <source>
        <dbReference type="NCBIfam" id="TIGR00751"/>
    </source>
</evidence>
<dbReference type="AlphaFoldDB" id="A0A3G9IFL5"/>
<evidence type="ECO:0000256" key="7">
    <source>
        <dbReference type="ARBA" id="ARBA00023136"/>
    </source>
</evidence>
<keyword evidence="2 8" id="KW-0474">Menaquinone biosynthesis</keyword>
<dbReference type="InterPro" id="IPR026046">
    <property type="entry name" value="UBIAD1"/>
</dbReference>
<comment type="subcellular location">
    <subcellularLocation>
        <location evidence="8">Cell membrane</location>
        <topology evidence="8">Multi-pass membrane protein</topology>
    </subcellularLocation>
    <subcellularLocation>
        <location evidence="1">Membrane</location>
        <topology evidence="1">Multi-pass membrane protein</topology>
    </subcellularLocation>
</comment>
<dbReference type="RefSeq" id="WP_125569231.1">
    <property type="nucleotide sequence ID" value="NZ_AP019307.1"/>
</dbReference>
<accession>A0A3G9IFL5</accession>
<dbReference type="EC" id="2.5.1.74" evidence="8 9"/>
<proteinExistence type="inferred from homology"/>
<dbReference type="GO" id="GO:0042371">
    <property type="term" value="P:vitamin K biosynthetic process"/>
    <property type="evidence" value="ECO:0007669"/>
    <property type="project" value="TreeGrafter"/>
</dbReference>
<dbReference type="InterPro" id="IPR004657">
    <property type="entry name" value="MenA"/>
</dbReference>
<keyword evidence="11" id="KW-1185">Reference proteome</keyword>
<dbReference type="GO" id="GO:0009234">
    <property type="term" value="P:menaquinone biosynthetic process"/>
    <property type="evidence" value="ECO:0007669"/>
    <property type="project" value="UniProtKB-UniRule"/>
</dbReference>
<dbReference type="PANTHER" id="PTHR13929">
    <property type="entry name" value="1,4-DIHYDROXY-2-NAPHTHOATE OCTAPRENYLTRANSFERASE"/>
    <property type="match status" value="1"/>
</dbReference>
<dbReference type="Gene3D" id="1.10.357.140">
    <property type="entry name" value="UbiA prenyltransferase"/>
    <property type="match status" value="1"/>
</dbReference>
<feature type="transmembrane region" description="Helical" evidence="8">
    <location>
        <begin position="88"/>
        <end position="106"/>
    </location>
</feature>
<evidence type="ECO:0000256" key="8">
    <source>
        <dbReference type="HAMAP-Rule" id="MF_01937"/>
    </source>
</evidence>
<keyword evidence="5 8" id="KW-0812">Transmembrane</keyword>
<dbReference type="InterPro" id="IPR000537">
    <property type="entry name" value="UbiA_prenyltransferase"/>
</dbReference>
<gene>
    <name evidence="8 10" type="primary">menA</name>
    <name evidence="10" type="ORF">Back2_21270</name>
</gene>
<dbReference type="HAMAP" id="MF_01937">
    <property type="entry name" value="MenA_1"/>
    <property type="match status" value="1"/>
</dbReference>
<organism evidence="10 11">
    <name type="scientific">Nocardioides baekrokdamisoli</name>
    <dbReference type="NCBI Taxonomy" id="1804624"/>
    <lineage>
        <taxon>Bacteria</taxon>
        <taxon>Bacillati</taxon>
        <taxon>Actinomycetota</taxon>
        <taxon>Actinomycetes</taxon>
        <taxon>Propionibacteriales</taxon>
        <taxon>Nocardioidaceae</taxon>
        <taxon>Nocardioides</taxon>
    </lineage>
</organism>
<comment type="function">
    <text evidence="8">Conversion of 1,4-dihydroxy-2-naphthoate (DHNA) to demethylmenaquinone (DMK).</text>
</comment>
<feature type="transmembrane region" description="Helical" evidence="8">
    <location>
        <begin position="41"/>
        <end position="58"/>
    </location>
</feature>
<evidence type="ECO:0000256" key="6">
    <source>
        <dbReference type="ARBA" id="ARBA00022989"/>
    </source>
</evidence>
<dbReference type="GO" id="GO:0046428">
    <property type="term" value="F:1,4-dihydroxy-2-naphthoate polyprenyltransferase activity"/>
    <property type="evidence" value="ECO:0007669"/>
    <property type="project" value="UniProtKB-UniRule"/>
</dbReference>
<evidence type="ECO:0000313" key="10">
    <source>
        <dbReference type="EMBL" id="BBH17840.1"/>
    </source>
</evidence>
<dbReference type="Proteomes" id="UP000271573">
    <property type="component" value="Chromosome"/>
</dbReference>
<evidence type="ECO:0000256" key="2">
    <source>
        <dbReference type="ARBA" id="ARBA00022428"/>
    </source>
</evidence>
<feature type="transmembrane region" description="Helical" evidence="8">
    <location>
        <begin position="136"/>
        <end position="154"/>
    </location>
</feature>
<dbReference type="NCBIfam" id="TIGR00751">
    <property type="entry name" value="menA"/>
    <property type="match status" value="1"/>
</dbReference>
<feature type="transmembrane region" description="Helical" evidence="8">
    <location>
        <begin position="112"/>
        <end position="129"/>
    </location>
</feature>
<dbReference type="NCBIfam" id="NF004751">
    <property type="entry name" value="PRK06080.1-3"/>
    <property type="match status" value="1"/>
</dbReference>
<evidence type="ECO:0000256" key="4">
    <source>
        <dbReference type="ARBA" id="ARBA00022679"/>
    </source>
</evidence>
<dbReference type="UniPathway" id="UPA00079">
    <property type="reaction ID" value="UER00168"/>
</dbReference>
<dbReference type="EMBL" id="AP019307">
    <property type="protein sequence ID" value="BBH17840.1"/>
    <property type="molecule type" value="Genomic_DNA"/>
</dbReference>